<feature type="region of interest" description="Disordered" evidence="1">
    <location>
        <begin position="1"/>
        <end position="35"/>
    </location>
</feature>
<feature type="compositionally biased region" description="Basic and acidic residues" evidence="1">
    <location>
        <begin position="121"/>
        <end position="130"/>
    </location>
</feature>
<proteinExistence type="predicted"/>
<organism evidence="2 3">
    <name type="scientific">Sphagnum troendelagicum</name>
    <dbReference type="NCBI Taxonomy" id="128251"/>
    <lineage>
        <taxon>Eukaryota</taxon>
        <taxon>Viridiplantae</taxon>
        <taxon>Streptophyta</taxon>
        <taxon>Embryophyta</taxon>
        <taxon>Bryophyta</taxon>
        <taxon>Sphagnophytina</taxon>
        <taxon>Sphagnopsida</taxon>
        <taxon>Sphagnales</taxon>
        <taxon>Sphagnaceae</taxon>
        <taxon>Sphagnum</taxon>
    </lineage>
</organism>
<dbReference type="EMBL" id="OZ019906">
    <property type="protein sequence ID" value="CAK9204158.1"/>
    <property type="molecule type" value="Genomic_DNA"/>
</dbReference>
<name>A0ABP0TSU7_9BRYO</name>
<gene>
    <name evidence="2" type="ORF">CSSPTR1EN2_LOCUS7246</name>
</gene>
<evidence type="ECO:0000313" key="3">
    <source>
        <dbReference type="Proteomes" id="UP001497512"/>
    </source>
</evidence>
<keyword evidence="3" id="KW-1185">Reference proteome</keyword>
<sequence>MGMVSMNCTSPVATTSMQGVRTRPTSPSSNFTTYSLPRAGDQLDAAGRAPDPAVQDVIQAKPKGGRRGAGGGGGGCAAMGAAIRQLLNCSYSPAFFQHCHQHSRVELGHELDDSPILAGHNNDKNVHGDHSSSTGMETGGAAGGEDLRLRTEMKSVLRHLEVRWQLFNEALSKFGDLDAMLAVCADSNGRWRCYKGGTAKDARLVDVLQSFIDRKLSMDVFINKVTQLLPSGAMGLTLDCSYGTSSWGQQLHQPLHEDSGVAAIQTQVPALEEVLQDFKTSQQIGISDDDMQCIRSLSKPRCVLEEDCYTLYDQKGNVVEEGRQVVIWEQQNSIWYIHGCVSYPSTTL</sequence>
<evidence type="ECO:0000256" key="1">
    <source>
        <dbReference type="SAM" id="MobiDB-lite"/>
    </source>
</evidence>
<accession>A0ABP0TSU7</accession>
<dbReference type="Proteomes" id="UP001497512">
    <property type="component" value="Chromosome 14"/>
</dbReference>
<reference evidence="2" key="1">
    <citation type="submission" date="2024-02" db="EMBL/GenBank/DDBJ databases">
        <authorList>
            <consortium name="ELIXIR-Norway"/>
            <consortium name="Elixir Norway"/>
        </authorList>
    </citation>
    <scope>NUCLEOTIDE SEQUENCE</scope>
</reference>
<protein>
    <submittedName>
        <fullName evidence="2">Uncharacterized protein</fullName>
    </submittedName>
</protein>
<evidence type="ECO:0000313" key="2">
    <source>
        <dbReference type="EMBL" id="CAK9204158.1"/>
    </source>
</evidence>
<feature type="region of interest" description="Disordered" evidence="1">
    <location>
        <begin position="117"/>
        <end position="144"/>
    </location>
</feature>